<dbReference type="Proteomes" id="UP000184052">
    <property type="component" value="Unassembled WGS sequence"/>
</dbReference>
<name>A0A1M6CZK1_9FIRM</name>
<dbReference type="RefSeq" id="WP_073047336.1">
    <property type="nucleotide sequence ID" value="NZ_FQZL01000006.1"/>
</dbReference>
<evidence type="ECO:0000313" key="2">
    <source>
        <dbReference type="EMBL" id="SHI66495.1"/>
    </source>
</evidence>
<organism evidence="2 3">
    <name type="scientific">Dethiosulfatibacter aminovorans DSM 17477</name>
    <dbReference type="NCBI Taxonomy" id="1121476"/>
    <lineage>
        <taxon>Bacteria</taxon>
        <taxon>Bacillati</taxon>
        <taxon>Bacillota</taxon>
        <taxon>Tissierellia</taxon>
        <taxon>Dethiosulfatibacter</taxon>
    </lineage>
</organism>
<gene>
    <name evidence="2" type="ORF">SAMN02745751_00734</name>
</gene>
<evidence type="ECO:0000256" key="1">
    <source>
        <dbReference type="SAM" id="Phobius"/>
    </source>
</evidence>
<reference evidence="2 3" key="1">
    <citation type="submission" date="2016-11" db="EMBL/GenBank/DDBJ databases">
        <authorList>
            <person name="Jaros S."/>
            <person name="Januszkiewicz K."/>
            <person name="Wedrychowicz H."/>
        </authorList>
    </citation>
    <scope>NUCLEOTIDE SEQUENCE [LARGE SCALE GENOMIC DNA]</scope>
    <source>
        <strain evidence="2 3">DSM 17477</strain>
    </source>
</reference>
<keyword evidence="1" id="KW-1133">Transmembrane helix</keyword>
<protein>
    <recommendedName>
        <fullName evidence="4">DUF1232 domain-containing protein</fullName>
    </recommendedName>
</protein>
<dbReference type="OrthoDB" id="9800202at2"/>
<sequence>MFRKFSVMLKLLRSREVSWKDKLPIIGLILYILSPVDLIPYPILGYSIIDDLVVFMLLMNLVNRSIKKYGTTNNKDVDPDHIVSDVDYEVDDSEDVKGNNNDEDEQ</sequence>
<accession>A0A1M6CZK1</accession>
<evidence type="ECO:0008006" key="4">
    <source>
        <dbReference type="Google" id="ProtNLM"/>
    </source>
</evidence>
<dbReference type="AlphaFoldDB" id="A0A1M6CZK1"/>
<keyword evidence="1" id="KW-0812">Transmembrane</keyword>
<keyword evidence="1" id="KW-0472">Membrane</keyword>
<dbReference type="EMBL" id="FQZL01000006">
    <property type="protein sequence ID" value="SHI66495.1"/>
    <property type="molecule type" value="Genomic_DNA"/>
</dbReference>
<keyword evidence="3" id="KW-1185">Reference proteome</keyword>
<evidence type="ECO:0000313" key="3">
    <source>
        <dbReference type="Proteomes" id="UP000184052"/>
    </source>
</evidence>
<dbReference type="STRING" id="1121476.SAMN02745751_00734"/>
<proteinExistence type="predicted"/>
<feature type="transmembrane region" description="Helical" evidence="1">
    <location>
        <begin position="21"/>
        <end position="38"/>
    </location>
</feature>